<organism evidence="11 12">
    <name type="scientific">Polyrhizophydium stewartii</name>
    <dbReference type="NCBI Taxonomy" id="2732419"/>
    <lineage>
        <taxon>Eukaryota</taxon>
        <taxon>Fungi</taxon>
        <taxon>Fungi incertae sedis</taxon>
        <taxon>Chytridiomycota</taxon>
        <taxon>Chytridiomycota incertae sedis</taxon>
        <taxon>Chytridiomycetes</taxon>
        <taxon>Rhizophydiales</taxon>
        <taxon>Rhizophydiales incertae sedis</taxon>
        <taxon>Polyrhizophydium</taxon>
    </lineage>
</organism>
<dbReference type="InterPro" id="IPR045202">
    <property type="entry name" value="CHIP_RING-Ubox"/>
</dbReference>
<comment type="catalytic activity">
    <reaction evidence="1">
        <text>S-ubiquitinyl-[E2 ubiquitin-conjugating enzyme]-L-cysteine + [acceptor protein]-L-lysine = [E2 ubiquitin-conjugating enzyme]-L-cysteine + N(6)-ubiquitinyl-[acceptor protein]-L-lysine.</text>
        <dbReference type="EC" id="2.3.2.27"/>
    </reaction>
</comment>
<dbReference type="Pfam" id="PF18391">
    <property type="entry name" value="CHIP_TPR_N"/>
    <property type="match status" value="1"/>
</dbReference>
<evidence type="ECO:0000256" key="8">
    <source>
        <dbReference type="ARBA" id="ARBA00044543"/>
    </source>
</evidence>
<accession>A0ABR4N6F6</accession>
<comment type="caution">
    <text evidence="11">The sequence shown here is derived from an EMBL/GenBank/DDBJ whole genome shotgun (WGS) entry which is preliminary data.</text>
</comment>
<dbReference type="InterPro" id="IPR013083">
    <property type="entry name" value="Znf_RING/FYVE/PHD"/>
</dbReference>
<dbReference type="Gene3D" id="6.10.140.2020">
    <property type="match status" value="1"/>
</dbReference>
<dbReference type="PROSITE" id="PS51698">
    <property type="entry name" value="U_BOX"/>
    <property type="match status" value="1"/>
</dbReference>
<gene>
    <name evidence="11" type="ORF">HK105_205408</name>
</gene>
<reference evidence="11 12" key="1">
    <citation type="submission" date="2023-09" db="EMBL/GenBank/DDBJ databases">
        <title>Pangenome analysis of Batrachochytrium dendrobatidis and related Chytrids.</title>
        <authorList>
            <person name="Yacoub M.N."/>
            <person name="Stajich J.E."/>
            <person name="James T.Y."/>
        </authorList>
    </citation>
    <scope>NUCLEOTIDE SEQUENCE [LARGE SCALE GENOMIC DNA]</scope>
    <source>
        <strain evidence="11 12">JEL0888</strain>
    </source>
</reference>
<keyword evidence="6" id="KW-0802">TPR repeat</keyword>
<dbReference type="Pfam" id="PF12895">
    <property type="entry name" value="ANAPC3"/>
    <property type="match status" value="1"/>
</dbReference>
<dbReference type="EC" id="2.3.2.27" evidence="2"/>
<keyword evidence="4" id="KW-0677">Repeat</keyword>
<evidence type="ECO:0000256" key="1">
    <source>
        <dbReference type="ARBA" id="ARBA00000900"/>
    </source>
</evidence>
<evidence type="ECO:0000256" key="7">
    <source>
        <dbReference type="ARBA" id="ARBA00044534"/>
    </source>
</evidence>
<dbReference type="InterPro" id="IPR003613">
    <property type="entry name" value="Ubox_domain"/>
</dbReference>
<feature type="compositionally biased region" description="Basic and acidic residues" evidence="9">
    <location>
        <begin position="156"/>
        <end position="165"/>
    </location>
</feature>
<feature type="region of interest" description="Disordered" evidence="9">
    <location>
        <begin position="146"/>
        <end position="165"/>
    </location>
</feature>
<dbReference type="Pfam" id="PF04564">
    <property type="entry name" value="U-box"/>
    <property type="match status" value="1"/>
</dbReference>
<evidence type="ECO:0000256" key="4">
    <source>
        <dbReference type="ARBA" id="ARBA00022737"/>
    </source>
</evidence>
<evidence type="ECO:0000259" key="10">
    <source>
        <dbReference type="PROSITE" id="PS51698"/>
    </source>
</evidence>
<keyword evidence="12" id="KW-1185">Reference proteome</keyword>
<dbReference type="Proteomes" id="UP001527925">
    <property type="component" value="Unassembled WGS sequence"/>
</dbReference>
<protein>
    <recommendedName>
        <fullName evidence="7">E3 ubiquitin-protein ligase CHIP</fullName>
        <ecNumber evidence="2">2.3.2.27</ecNumber>
    </recommendedName>
    <alternativeName>
        <fullName evidence="8">RING-type E3 ubiquitin transferase CHIP</fullName>
    </alternativeName>
</protein>
<dbReference type="PANTHER" id="PTHR46803:SF2">
    <property type="entry name" value="E3 UBIQUITIN-PROTEIN LIGASE CHIP"/>
    <property type="match status" value="1"/>
</dbReference>
<name>A0ABR4N6F6_9FUNG</name>
<dbReference type="CDD" id="cd16654">
    <property type="entry name" value="RING-Ubox_CHIP"/>
    <property type="match status" value="1"/>
</dbReference>
<dbReference type="SUPFAM" id="SSF57850">
    <property type="entry name" value="RING/U-box"/>
    <property type="match status" value="1"/>
</dbReference>
<evidence type="ECO:0000256" key="2">
    <source>
        <dbReference type="ARBA" id="ARBA00012483"/>
    </source>
</evidence>
<evidence type="ECO:0000256" key="5">
    <source>
        <dbReference type="ARBA" id="ARBA00022786"/>
    </source>
</evidence>
<evidence type="ECO:0000256" key="9">
    <source>
        <dbReference type="SAM" id="MobiDB-lite"/>
    </source>
</evidence>
<dbReference type="SMART" id="SM00028">
    <property type="entry name" value="TPR"/>
    <property type="match status" value="2"/>
</dbReference>
<evidence type="ECO:0000256" key="6">
    <source>
        <dbReference type="ARBA" id="ARBA00022803"/>
    </source>
</evidence>
<dbReference type="EMBL" id="JADGIZ020000027">
    <property type="protein sequence ID" value="KAL2915084.1"/>
    <property type="molecule type" value="Genomic_DNA"/>
</dbReference>
<dbReference type="SUPFAM" id="SSF48452">
    <property type="entry name" value="TPR-like"/>
    <property type="match status" value="1"/>
</dbReference>
<keyword evidence="5" id="KW-0833">Ubl conjugation pathway</keyword>
<dbReference type="PANTHER" id="PTHR46803">
    <property type="entry name" value="E3 UBIQUITIN-PROTEIN LIGASE CHIP"/>
    <property type="match status" value="1"/>
</dbReference>
<dbReference type="SMART" id="SM00504">
    <property type="entry name" value="Ubox"/>
    <property type="match status" value="1"/>
</dbReference>
<evidence type="ECO:0000313" key="11">
    <source>
        <dbReference type="EMBL" id="KAL2915084.1"/>
    </source>
</evidence>
<proteinExistence type="predicted"/>
<dbReference type="Gene3D" id="1.25.40.10">
    <property type="entry name" value="Tetratricopeptide repeat domain"/>
    <property type="match status" value="1"/>
</dbReference>
<dbReference type="InterPro" id="IPR011990">
    <property type="entry name" value="TPR-like_helical_dom_sf"/>
</dbReference>
<feature type="domain" description="U-box" evidence="10">
    <location>
        <begin position="193"/>
        <end position="258"/>
    </location>
</feature>
<dbReference type="InterPro" id="IPR019734">
    <property type="entry name" value="TPR_rpt"/>
</dbReference>
<dbReference type="InterPro" id="IPR041312">
    <property type="entry name" value="CHIP_TPR_N"/>
</dbReference>
<dbReference type="Gene3D" id="3.30.40.10">
    <property type="entry name" value="Zinc/RING finger domain, C3HC4 (zinc finger)"/>
    <property type="match status" value="1"/>
</dbReference>
<keyword evidence="3" id="KW-0808">Transferase</keyword>
<evidence type="ECO:0000313" key="12">
    <source>
        <dbReference type="Proteomes" id="UP001527925"/>
    </source>
</evidence>
<sequence length="261" mass="30138">MEKGNIFFAQKLYDDAIREYTTAIIQNPTESVYFTNRALCYLRTSQFQRVVDDCRKAISLSSSSVKAYYFLGQALLELPEPNVNEALSSLRRAYELSLEQSATFSEDIARLIREAKKRKWEVSESRRRERDSKLYVHLRDLIEADRTRQAPSSRHAVKDDKDGSEREIIHYNHNERLLQLESLLEKAGDPGMITFEIMTDPVITPSGITYDRTEILKHLRAVGPFDPISREPLDESKLVPNLALKECIDEFLSKNGWAVDY</sequence>
<evidence type="ECO:0000256" key="3">
    <source>
        <dbReference type="ARBA" id="ARBA00022679"/>
    </source>
</evidence>